<comment type="caution">
    <text evidence="2">The sequence shown here is derived from an EMBL/GenBank/DDBJ whole genome shotgun (WGS) entry which is preliminary data.</text>
</comment>
<proteinExistence type="predicted"/>
<reference evidence="2 3" key="1">
    <citation type="journal article" date="2021" name="Hortic Res">
        <title>Chromosome-scale assembly of the Dendrobium chrysotoxum genome enhances the understanding of orchid evolution.</title>
        <authorList>
            <person name="Zhang Y."/>
            <person name="Zhang G.Q."/>
            <person name="Zhang D."/>
            <person name="Liu X.D."/>
            <person name="Xu X.Y."/>
            <person name="Sun W.H."/>
            <person name="Yu X."/>
            <person name="Zhu X."/>
            <person name="Wang Z.W."/>
            <person name="Zhao X."/>
            <person name="Zhong W.Y."/>
            <person name="Chen H."/>
            <person name="Yin W.L."/>
            <person name="Huang T."/>
            <person name="Niu S.C."/>
            <person name="Liu Z.J."/>
        </authorList>
    </citation>
    <scope>NUCLEOTIDE SEQUENCE [LARGE SCALE GENOMIC DNA]</scope>
    <source>
        <strain evidence="2">Lindl</strain>
    </source>
</reference>
<dbReference type="AlphaFoldDB" id="A0AAV7FK53"/>
<gene>
    <name evidence="2" type="ORF">IEQ34_022419</name>
</gene>
<evidence type="ECO:0000313" key="2">
    <source>
        <dbReference type="EMBL" id="KAH0448619.1"/>
    </source>
</evidence>
<sequence length="264" mass="29816">MEIEERIMRLISDDDEEEELNRRNGAPPLSINGEKPQLFPRSANDIFYMEIEERIMRVISDDDEEEELKRRNGAPPLSINGEKPQLFPWSDSFIDANCYGSLDTGMRQWQAPFGCGNWQKSAWATYEMNKVEPDFVEELPILASSPLLKGSRFYPLTAAIGEERVAKIPIDLLRLPTQGCEGSPSLDVGSSTPHAPPSPPKEYVPHPVEDATLATTDHERELEDVMDYKGYLSINPESIEGRSIDEVVKEIKDILKKKRSRGGL</sequence>
<dbReference type="EMBL" id="JAGFBR010000019">
    <property type="protein sequence ID" value="KAH0448619.1"/>
    <property type="molecule type" value="Genomic_DNA"/>
</dbReference>
<feature type="region of interest" description="Disordered" evidence="1">
    <location>
        <begin position="181"/>
        <end position="206"/>
    </location>
</feature>
<evidence type="ECO:0000313" key="3">
    <source>
        <dbReference type="Proteomes" id="UP000775213"/>
    </source>
</evidence>
<dbReference type="Proteomes" id="UP000775213">
    <property type="component" value="Unassembled WGS sequence"/>
</dbReference>
<evidence type="ECO:0000256" key="1">
    <source>
        <dbReference type="SAM" id="MobiDB-lite"/>
    </source>
</evidence>
<accession>A0AAV7FK53</accession>
<organism evidence="2 3">
    <name type="scientific">Dendrobium chrysotoxum</name>
    <name type="common">Orchid</name>
    <dbReference type="NCBI Taxonomy" id="161865"/>
    <lineage>
        <taxon>Eukaryota</taxon>
        <taxon>Viridiplantae</taxon>
        <taxon>Streptophyta</taxon>
        <taxon>Embryophyta</taxon>
        <taxon>Tracheophyta</taxon>
        <taxon>Spermatophyta</taxon>
        <taxon>Magnoliopsida</taxon>
        <taxon>Liliopsida</taxon>
        <taxon>Asparagales</taxon>
        <taxon>Orchidaceae</taxon>
        <taxon>Epidendroideae</taxon>
        <taxon>Malaxideae</taxon>
        <taxon>Dendrobiinae</taxon>
        <taxon>Dendrobium</taxon>
    </lineage>
</organism>
<keyword evidence="3" id="KW-1185">Reference proteome</keyword>
<protein>
    <submittedName>
        <fullName evidence="2">Uncharacterized protein</fullName>
    </submittedName>
</protein>
<feature type="compositionally biased region" description="Basic and acidic residues" evidence="1">
    <location>
        <begin position="1"/>
        <end position="12"/>
    </location>
</feature>
<feature type="region of interest" description="Disordered" evidence="1">
    <location>
        <begin position="1"/>
        <end position="35"/>
    </location>
</feature>
<name>A0AAV7FK53_DENCH</name>